<evidence type="ECO:0000259" key="4">
    <source>
        <dbReference type="PROSITE" id="PS51819"/>
    </source>
</evidence>
<evidence type="ECO:0000313" key="6">
    <source>
        <dbReference type="Proteomes" id="UP000562492"/>
    </source>
</evidence>
<dbReference type="PROSITE" id="PS51819">
    <property type="entry name" value="VOC"/>
    <property type="match status" value="1"/>
</dbReference>
<comment type="similarity">
    <text evidence="1">Belongs to the bleomycin resistance protein family.</text>
</comment>
<dbReference type="Gene3D" id="3.10.180.10">
    <property type="entry name" value="2,3-Dihydroxybiphenyl 1,2-Dioxygenase, domain 1"/>
    <property type="match status" value="1"/>
</dbReference>
<protein>
    <recommendedName>
        <fullName evidence="2">Bleomycin resistance protein</fullName>
    </recommendedName>
</protein>
<dbReference type="EMBL" id="JACHKZ010000019">
    <property type="protein sequence ID" value="MBB6578844.1"/>
    <property type="molecule type" value="Genomic_DNA"/>
</dbReference>
<organism evidence="5 6">
    <name type="scientific">Comamonas odontotermitis</name>
    <dbReference type="NCBI Taxonomy" id="379895"/>
    <lineage>
        <taxon>Bacteria</taxon>
        <taxon>Pseudomonadati</taxon>
        <taxon>Pseudomonadota</taxon>
        <taxon>Betaproteobacteria</taxon>
        <taxon>Burkholderiales</taxon>
        <taxon>Comamonadaceae</taxon>
        <taxon>Comamonas</taxon>
    </lineage>
</organism>
<proteinExistence type="inferred from homology"/>
<dbReference type="InterPro" id="IPR000335">
    <property type="entry name" value="Bleomycin-R"/>
</dbReference>
<evidence type="ECO:0000256" key="3">
    <source>
        <dbReference type="ARBA" id="ARBA00023251"/>
    </source>
</evidence>
<gene>
    <name evidence="5" type="ORF">HNP33_002946</name>
</gene>
<dbReference type="SUPFAM" id="SSF54593">
    <property type="entry name" value="Glyoxalase/Bleomycin resistance protein/Dihydroxybiphenyl dioxygenase"/>
    <property type="match status" value="1"/>
</dbReference>
<dbReference type="Proteomes" id="UP000562492">
    <property type="component" value="Unassembled WGS sequence"/>
</dbReference>
<reference evidence="5 6" key="1">
    <citation type="submission" date="2020-08" db="EMBL/GenBank/DDBJ databases">
        <title>Functional genomics of gut bacteria from endangered species of beetles.</title>
        <authorList>
            <person name="Carlos-Shanley C."/>
        </authorList>
    </citation>
    <scope>NUCLEOTIDE SEQUENCE [LARGE SCALE GENOMIC DNA]</scope>
    <source>
        <strain evidence="5 6">S00124</strain>
    </source>
</reference>
<dbReference type="InterPro" id="IPR037523">
    <property type="entry name" value="VOC_core"/>
</dbReference>
<evidence type="ECO:0000256" key="2">
    <source>
        <dbReference type="ARBA" id="ARBA00021572"/>
    </source>
</evidence>
<dbReference type="Pfam" id="PF19581">
    <property type="entry name" value="Glyoxalase_7"/>
    <property type="match status" value="1"/>
</dbReference>
<evidence type="ECO:0000313" key="5">
    <source>
        <dbReference type="EMBL" id="MBB6578844.1"/>
    </source>
</evidence>
<accession>A0ABR6RIG9</accession>
<dbReference type="InterPro" id="IPR029068">
    <property type="entry name" value="Glyas_Bleomycin-R_OHBP_Dase"/>
</dbReference>
<feature type="domain" description="VOC" evidence="4">
    <location>
        <begin position="4"/>
        <end position="124"/>
    </location>
</feature>
<comment type="caution">
    <text evidence="5">The sequence shown here is derived from an EMBL/GenBank/DDBJ whole genome shotgun (WGS) entry which is preliminary data.</text>
</comment>
<keyword evidence="3" id="KW-0046">Antibiotic resistance</keyword>
<dbReference type="RefSeq" id="WP_184709603.1">
    <property type="nucleotide sequence ID" value="NZ_JACHKZ010000019.1"/>
</dbReference>
<sequence>MLSNPIIPVLRSFDEAKAVEFYQAFLGFTQDWTHRFGDDFPLYQQVSLKGQDGRVCILHLSEHHGDASPGANVRIEWPGLAAFQQALLAKNYRNAKPGLERMPWGMQELRIADPFGNRIVFFEELQDEAAPASP</sequence>
<name>A0ABR6RIG9_9BURK</name>
<evidence type="ECO:0000256" key="1">
    <source>
        <dbReference type="ARBA" id="ARBA00011051"/>
    </source>
</evidence>
<keyword evidence="6" id="KW-1185">Reference proteome</keyword>